<keyword evidence="2" id="KW-0963">Cytoplasm</keyword>
<dbReference type="RefSeq" id="WP_145345174.1">
    <property type="nucleotide sequence ID" value="NZ_CP036261.1"/>
</dbReference>
<dbReference type="NCBIfam" id="TIGR00103">
    <property type="entry name" value="DNA_YbaB_EbfC"/>
    <property type="match status" value="1"/>
</dbReference>
<name>A0A517LZW8_9BACT</name>
<reference evidence="3 4" key="1">
    <citation type="submission" date="2019-02" db="EMBL/GenBank/DDBJ databases">
        <title>Deep-cultivation of Planctomycetes and their phenomic and genomic characterization uncovers novel biology.</title>
        <authorList>
            <person name="Wiegand S."/>
            <person name="Jogler M."/>
            <person name="Boedeker C."/>
            <person name="Pinto D."/>
            <person name="Vollmers J."/>
            <person name="Rivas-Marin E."/>
            <person name="Kohn T."/>
            <person name="Peeters S.H."/>
            <person name="Heuer A."/>
            <person name="Rast P."/>
            <person name="Oberbeckmann S."/>
            <person name="Bunk B."/>
            <person name="Jeske O."/>
            <person name="Meyerdierks A."/>
            <person name="Storesund J.E."/>
            <person name="Kallscheuer N."/>
            <person name="Luecker S."/>
            <person name="Lage O.M."/>
            <person name="Pohl T."/>
            <person name="Merkel B.J."/>
            <person name="Hornburger P."/>
            <person name="Mueller R.-W."/>
            <person name="Bruemmer F."/>
            <person name="Labrenz M."/>
            <person name="Spormann A.M."/>
            <person name="Op den Camp H."/>
            <person name="Overmann J."/>
            <person name="Amann R."/>
            <person name="Jetten M.S.M."/>
            <person name="Mascher T."/>
            <person name="Medema M.H."/>
            <person name="Devos D.P."/>
            <person name="Kaster A.-K."/>
            <person name="Ovreas L."/>
            <person name="Rohde M."/>
            <person name="Galperin M.Y."/>
            <person name="Jogler C."/>
        </authorList>
    </citation>
    <scope>NUCLEOTIDE SEQUENCE [LARGE SCALE GENOMIC DNA]</scope>
    <source>
        <strain evidence="3 4">EC9</strain>
    </source>
</reference>
<dbReference type="InterPro" id="IPR036894">
    <property type="entry name" value="YbaB-like_sf"/>
</dbReference>
<dbReference type="GO" id="GO:0003677">
    <property type="term" value="F:DNA binding"/>
    <property type="evidence" value="ECO:0007669"/>
    <property type="project" value="UniProtKB-UniRule"/>
</dbReference>
<proteinExistence type="inferred from homology"/>
<comment type="function">
    <text evidence="2">Binds to DNA and alters its conformation. May be involved in regulation of gene expression, nucleoid organization and DNA protection.</text>
</comment>
<dbReference type="EMBL" id="CP036261">
    <property type="protein sequence ID" value="QDS88161.1"/>
    <property type="molecule type" value="Genomic_DNA"/>
</dbReference>
<evidence type="ECO:0000256" key="2">
    <source>
        <dbReference type="HAMAP-Rule" id="MF_00274"/>
    </source>
</evidence>
<dbReference type="AlphaFoldDB" id="A0A517LZW8"/>
<accession>A0A517LZW8</accession>
<comment type="similarity">
    <text evidence="2">Belongs to the YbaB/EbfC family.</text>
</comment>
<evidence type="ECO:0000313" key="4">
    <source>
        <dbReference type="Proteomes" id="UP000319557"/>
    </source>
</evidence>
<dbReference type="OrthoDB" id="288497at2"/>
<keyword evidence="4" id="KW-1185">Reference proteome</keyword>
<organism evidence="3 4">
    <name type="scientific">Rosistilla ulvae</name>
    <dbReference type="NCBI Taxonomy" id="1930277"/>
    <lineage>
        <taxon>Bacteria</taxon>
        <taxon>Pseudomonadati</taxon>
        <taxon>Planctomycetota</taxon>
        <taxon>Planctomycetia</taxon>
        <taxon>Pirellulales</taxon>
        <taxon>Pirellulaceae</taxon>
        <taxon>Rosistilla</taxon>
    </lineage>
</organism>
<dbReference type="KEGG" id="ruv:EC9_23490"/>
<dbReference type="PANTHER" id="PTHR33449:SF1">
    <property type="entry name" value="NUCLEOID-ASSOCIATED PROTEIN YBAB"/>
    <property type="match status" value="1"/>
</dbReference>
<dbReference type="GO" id="GO:0005829">
    <property type="term" value="C:cytosol"/>
    <property type="evidence" value="ECO:0007669"/>
    <property type="project" value="TreeGrafter"/>
</dbReference>
<dbReference type="InterPro" id="IPR004401">
    <property type="entry name" value="YbaB/EbfC"/>
</dbReference>
<evidence type="ECO:0000313" key="3">
    <source>
        <dbReference type="EMBL" id="QDS88161.1"/>
    </source>
</evidence>
<protein>
    <recommendedName>
        <fullName evidence="2">Nucleoid-associated protein EC9_23490</fullName>
    </recommendedName>
</protein>
<dbReference type="HAMAP" id="MF_00274">
    <property type="entry name" value="DNA_YbaB_EbfC"/>
    <property type="match status" value="1"/>
</dbReference>
<dbReference type="Gene3D" id="3.30.1310.10">
    <property type="entry name" value="Nucleoid-associated protein YbaB-like domain"/>
    <property type="match status" value="1"/>
</dbReference>
<dbReference type="PANTHER" id="PTHR33449">
    <property type="entry name" value="NUCLEOID-ASSOCIATED PROTEIN YBAB"/>
    <property type="match status" value="1"/>
</dbReference>
<dbReference type="Pfam" id="PF02575">
    <property type="entry name" value="YbaB_DNA_bd"/>
    <property type="match status" value="1"/>
</dbReference>
<comment type="subcellular location">
    <subcellularLocation>
        <location evidence="2">Cytoplasm</location>
        <location evidence="2">Nucleoid</location>
    </subcellularLocation>
</comment>
<keyword evidence="1 2" id="KW-0238">DNA-binding</keyword>
<dbReference type="Proteomes" id="UP000319557">
    <property type="component" value="Chromosome"/>
</dbReference>
<dbReference type="GO" id="GO:0043590">
    <property type="term" value="C:bacterial nucleoid"/>
    <property type="evidence" value="ECO:0007669"/>
    <property type="project" value="UniProtKB-UniRule"/>
</dbReference>
<dbReference type="PIRSF" id="PIRSF004555">
    <property type="entry name" value="UCP004555"/>
    <property type="match status" value="1"/>
</dbReference>
<gene>
    <name evidence="3" type="ORF">EC9_23490</name>
</gene>
<evidence type="ECO:0000256" key="1">
    <source>
        <dbReference type="ARBA" id="ARBA00023125"/>
    </source>
</evidence>
<sequence>MFKGLSDIASLMQQAQKLPAKMEEINRQLQSERVSGSAGGGMVTVEMNGAGEVTAVRIEQELMAQGDRELIEDLLPGAINDASAKAKALQAESMQGLTGGISLPGMEAALAKFTGGGGGAN</sequence>
<comment type="subunit">
    <text evidence="2">Homodimer.</text>
</comment>
<dbReference type="SUPFAM" id="SSF82607">
    <property type="entry name" value="YbaB-like"/>
    <property type="match status" value="1"/>
</dbReference>